<evidence type="ECO:0000256" key="3">
    <source>
        <dbReference type="ARBA" id="ARBA00022705"/>
    </source>
</evidence>
<evidence type="ECO:0000256" key="11">
    <source>
        <dbReference type="NCBIfam" id="TIGR00665"/>
    </source>
</evidence>
<proteinExistence type="inferred from homology"/>
<dbReference type="PROSITE" id="PS51199">
    <property type="entry name" value="SF4_HELICASE"/>
    <property type="match status" value="1"/>
</dbReference>
<evidence type="ECO:0000256" key="6">
    <source>
        <dbReference type="ARBA" id="ARBA00022806"/>
    </source>
</evidence>
<dbReference type="InterPro" id="IPR007693">
    <property type="entry name" value="DNA_helicase_DnaB-like_N"/>
</dbReference>
<dbReference type="InterPro" id="IPR007694">
    <property type="entry name" value="DNA_helicase_DnaB-like_C"/>
</dbReference>
<dbReference type="CDD" id="cd00984">
    <property type="entry name" value="DnaB_C"/>
    <property type="match status" value="1"/>
</dbReference>
<evidence type="ECO:0000256" key="9">
    <source>
        <dbReference type="ARBA" id="ARBA00023235"/>
    </source>
</evidence>
<feature type="domain" description="SF4 helicase" evidence="13">
    <location>
        <begin position="177"/>
        <end position="448"/>
    </location>
</feature>
<evidence type="ECO:0000313" key="14">
    <source>
        <dbReference type="EMBL" id="EAY28368.1"/>
    </source>
</evidence>
<evidence type="ECO:0000256" key="2">
    <source>
        <dbReference type="ARBA" id="ARBA00022515"/>
    </source>
</evidence>
<evidence type="ECO:0000256" key="12">
    <source>
        <dbReference type="RuleBase" id="RU362085"/>
    </source>
</evidence>
<keyword evidence="9" id="KW-0413">Isomerase</keyword>
<keyword evidence="5 12" id="KW-0378">Hydrolase</keyword>
<keyword evidence="15" id="KW-1185">Reference proteome</keyword>
<sequence>MEKQEVKMPHDVFTEQTLLGTLINEPVTMVEVIDILEVESFYRTEHQVIYEAIFELYAAGENIDLITLSHQLRATSKLEMIGSAKYLIFLSREVSLALNTVKYARILQEMQIRRQMIALGNQLSKSAQDITHDVFDLLSDTQHQLQKTVNGTCGKPFHSLSDLQENTLQELHNYQHSPHGMSGLPCGLHRLDMATSGWQKSDLILLAARPGVGKTSLMCTIARNVAVDVQQAVGIFSLEMQSVKLYLRLACAEANYSYQHLTNQSLQAADWERLNDQVRQLASHPIFIDETPGISIQELRAKAFRLKEMYNIKLLLIDYLQLITTGGMKFGTREQEVTYISASLKKLAKELDIPVIALSQLSRALESRSDKRPRMSDLRESGSLEQDADLILFLYRNEYYGIAEDASGAPTQGHTEVIIAKHRNGNPETIPLKFDNGGMRFENWQENDFVTKMPG</sequence>
<name>A1ZMI8_MICM2</name>
<keyword evidence="8 12" id="KW-0238">DNA-binding</keyword>
<evidence type="ECO:0000256" key="4">
    <source>
        <dbReference type="ARBA" id="ARBA00022741"/>
    </source>
</evidence>
<evidence type="ECO:0000256" key="8">
    <source>
        <dbReference type="ARBA" id="ARBA00023125"/>
    </source>
</evidence>
<dbReference type="InterPro" id="IPR003593">
    <property type="entry name" value="AAA+_ATPase"/>
</dbReference>
<dbReference type="GO" id="GO:0006269">
    <property type="term" value="P:DNA replication, synthesis of primer"/>
    <property type="evidence" value="ECO:0007669"/>
    <property type="project" value="UniProtKB-UniRule"/>
</dbReference>
<dbReference type="PANTHER" id="PTHR30153:SF2">
    <property type="entry name" value="REPLICATIVE DNA HELICASE"/>
    <property type="match status" value="1"/>
</dbReference>
<evidence type="ECO:0000256" key="5">
    <source>
        <dbReference type="ARBA" id="ARBA00022801"/>
    </source>
</evidence>
<evidence type="ECO:0000256" key="7">
    <source>
        <dbReference type="ARBA" id="ARBA00022840"/>
    </source>
</evidence>
<dbReference type="GO" id="GO:1990077">
    <property type="term" value="C:primosome complex"/>
    <property type="evidence" value="ECO:0007669"/>
    <property type="project" value="UniProtKB-UniRule"/>
</dbReference>
<keyword evidence="6 12" id="KW-0347">Helicase</keyword>
<dbReference type="InterPro" id="IPR007692">
    <property type="entry name" value="DNA_helicase_DnaB"/>
</dbReference>
<evidence type="ECO:0000256" key="10">
    <source>
        <dbReference type="ARBA" id="ARBA00048954"/>
    </source>
</evidence>
<dbReference type="SUPFAM" id="SSF48024">
    <property type="entry name" value="N-terminal domain of DnaB helicase"/>
    <property type="match status" value="1"/>
</dbReference>
<keyword evidence="4 12" id="KW-0547">Nucleotide-binding</keyword>
<dbReference type="eggNOG" id="COG0305">
    <property type="taxonomic scope" value="Bacteria"/>
</dbReference>
<comment type="similarity">
    <text evidence="1 12">Belongs to the helicase family. DnaB subfamily.</text>
</comment>
<dbReference type="Gene3D" id="1.10.860.10">
    <property type="entry name" value="DNAb Helicase, Chain A"/>
    <property type="match status" value="1"/>
</dbReference>
<keyword evidence="3 12" id="KW-0235">DNA replication</keyword>
<evidence type="ECO:0000313" key="15">
    <source>
        <dbReference type="Proteomes" id="UP000004095"/>
    </source>
</evidence>
<dbReference type="Pfam" id="PF03796">
    <property type="entry name" value="DnaB_C"/>
    <property type="match status" value="1"/>
</dbReference>
<dbReference type="EMBL" id="AAWS01000016">
    <property type="protein sequence ID" value="EAY28368.1"/>
    <property type="molecule type" value="Genomic_DNA"/>
</dbReference>
<evidence type="ECO:0000256" key="1">
    <source>
        <dbReference type="ARBA" id="ARBA00008428"/>
    </source>
</evidence>
<dbReference type="GO" id="GO:0016887">
    <property type="term" value="F:ATP hydrolysis activity"/>
    <property type="evidence" value="ECO:0007669"/>
    <property type="project" value="RHEA"/>
</dbReference>
<evidence type="ECO:0000259" key="13">
    <source>
        <dbReference type="PROSITE" id="PS51199"/>
    </source>
</evidence>
<dbReference type="InterPro" id="IPR027417">
    <property type="entry name" value="P-loop_NTPase"/>
</dbReference>
<gene>
    <name evidence="14" type="ORF">M23134_03920</name>
</gene>
<comment type="catalytic activity">
    <reaction evidence="10 12">
        <text>ATP + H2O = ADP + phosphate + H(+)</text>
        <dbReference type="Rhea" id="RHEA:13065"/>
        <dbReference type="ChEBI" id="CHEBI:15377"/>
        <dbReference type="ChEBI" id="CHEBI:15378"/>
        <dbReference type="ChEBI" id="CHEBI:30616"/>
        <dbReference type="ChEBI" id="CHEBI:43474"/>
        <dbReference type="ChEBI" id="CHEBI:456216"/>
        <dbReference type="EC" id="5.6.2.3"/>
    </reaction>
</comment>
<accession>A1ZMI8</accession>
<protein>
    <recommendedName>
        <fullName evidence="11 12">Replicative DNA helicase</fullName>
        <ecNumber evidence="11 12">5.6.2.3</ecNumber>
    </recommendedName>
</protein>
<dbReference type="AlphaFoldDB" id="A1ZMI8"/>
<dbReference type="EC" id="5.6.2.3" evidence="11 12"/>
<dbReference type="PANTHER" id="PTHR30153">
    <property type="entry name" value="REPLICATIVE DNA HELICASE DNAB"/>
    <property type="match status" value="1"/>
</dbReference>
<dbReference type="SMART" id="SM00382">
    <property type="entry name" value="AAA"/>
    <property type="match status" value="1"/>
</dbReference>
<organism evidence="14 15">
    <name type="scientific">Microscilla marina ATCC 23134</name>
    <dbReference type="NCBI Taxonomy" id="313606"/>
    <lineage>
        <taxon>Bacteria</taxon>
        <taxon>Pseudomonadati</taxon>
        <taxon>Bacteroidota</taxon>
        <taxon>Cytophagia</taxon>
        <taxon>Cytophagales</taxon>
        <taxon>Microscillaceae</taxon>
        <taxon>Microscilla</taxon>
    </lineage>
</organism>
<comment type="caution">
    <text evidence="14">The sequence shown here is derived from an EMBL/GenBank/DDBJ whole genome shotgun (WGS) entry which is preliminary data.</text>
</comment>
<keyword evidence="7 12" id="KW-0067">ATP-binding</keyword>
<comment type="function">
    <text evidence="12">The main replicative DNA helicase, it participates in initiation and elongation during chromosome replication. Travels ahead of the DNA replisome, separating dsDNA into templates for DNA synthesis. A processive ATP-dependent 5'-3' DNA helicase it has DNA-dependent ATPase activity.</text>
</comment>
<dbReference type="NCBIfam" id="TIGR00665">
    <property type="entry name" value="DnaB"/>
    <property type="match status" value="1"/>
</dbReference>
<dbReference type="GO" id="GO:0005829">
    <property type="term" value="C:cytosol"/>
    <property type="evidence" value="ECO:0007669"/>
    <property type="project" value="TreeGrafter"/>
</dbReference>
<dbReference type="GO" id="GO:0003677">
    <property type="term" value="F:DNA binding"/>
    <property type="evidence" value="ECO:0007669"/>
    <property type="project" value="UniProtKB-UniRule"/>
</dbReference>
<reference evidence="14 15" key="1">
    <citation type="submission" date="2007-01" db="EMBL/GenBank/DDBJ databases">
        <authorList>
            <person name="Haygood M."/>
            <person name="Podell S."/>
            <person name="Anderson C."/>
            <person name="Hopkinson B."/>
            <person name="Roe K."/>
            <person name="Barbeau K."/>
            <person name="Gaasterland T."/>
            <person name="Ferriera S."/>
            <person name="Johnson J."/>
            <person name="Kravitz S."/>
            <person name="Beeson K."/>
            <person name="Sutton G."/>
            <person name="Rogers Y.-H."/>
            <person name="Friedman R."/>
            <person name="Frazier M."/>
            <person name="Venter J.C."/>
        </authorList>
    </citation>
    <scope>NUCLEOTIDE SEQUENCE [LARGE SCALE GENOMIC DNA]</scope>
    <source>
        <strain evidence="14 15">ATCC 23134</strain>
    </source>
</reference>
<dbReference type="Proteomes" id="UP000004095">
    <property type="component" value="Unassembled WGS sequence"/>
</dbReference>
<keyword evidence="2 12" id="KW-0639">Primosome</keyword>
<dbReference type="InterPro" id="IPR016136">
    <property type="entry name" value="DNA_helicase_N/primase_C"/>
</dbReference>
<dbReference type="Pfam" id="PF00772">
    <property type="entry name" value="DnaB"/>
    <property type="match status" value="1"/>
</dbReference>
<dbReference type="SUPFAM" id="SSF52540">
    <property type="entry name" value="P-loop containing nucleoside triphosphate hydrolases"/>
    <property type="match status" value="1"/>
</dbReference>
<dbReference type="GO" id="GO:0005524">
    <property type="term" value="F:ATP binding"/>
    <property type="evidence" value="ECO:0007669"/>
    <property type="project" value="UniProtKB-UniRule"/>
</dbReference>
<dbReference type="GO" id="GO:0043139">
    <property type="term" value="F:5'-3' DNA helicase activity"/>
    <property type="evidence" value="ECO:0007669"/>
    <property type="project" value="UniProtKB-EC"/>
</dbReference>
<dbReference type="Gene3D" id="3.40.50.300">
    <property type="entry name" value="P-loop containing nucleotide triphosphate hydrolases"/>
    <property type="match status" value="1"/>
</dbReference>
<dbReference type="InterPro" id="IPR036185">
    <property type="entry name" value="DNA_heli_DnaB-like_N_sf"/>
</dbReference>